<keyword evidence="1" id="KW-0472">Membrane</keyword>
<name>A0A0A9C273_ARUDO</name>
<feature type="transmembrane region" description="Helical" evidence="1">
    <location>
        <begin position="12"/>
        <end position="33"/>
    </location>
</feature>
<keyword evidence="1" id="KW-0812">Transmembrane</keyword>
<accession>A0A0A9C273</accession>
<sequence>MHINHIILCRSSFRGCFSFTIACSMNLCMHVLFD</sequence>
<reference evidence="2" key="1">
    <citation type="submission" date="2014-09" db="EMBL/GenBank/DDBJ databases">
        <authorList>
            <person name="Magalhaes I.L.F."/>
            <person name="Oliveira U."/>
            <person name="Santos F.R."/>
            <person name="Vidigal T.H.D.A."/>
            <person name="Brescovit A.D."/>
            <person name="Santos A.J."/>
        </authorList>
    </citation>
    <scope>NUCLEOTIDE SEQUENCE</scope>
    <source>
        <tissue evidence="2">Shoot tissue taken approximately 20 cm above the soil surface</tissue>
    </source>
</reference>
<reference evidence="2" key="2">
    <citation type="journal article" date="2015" name="Data Brief">
        <title>Shoot transcriptome of the giant reed, Arundo donax.</title>
        <authorList>
            <person name="Barrero R.A."/>
            <person name="Guerrero F.D."/>
            <person name="Moolhuijzen P."/>
            <person name="Goolsby J.A."/>
            <person name="Tidwell J."/>
            <person name="Bellgard S.E."/>
            <person name="Bellgard M.I."/>
        </authorList>
    </citation>
    <scope>NUCLEOTIDE SEQUENCE</scope>
    <source>
        <tissue evidence="2">Shoot tissue taken approximately 20 cm above the soil surface</tissue>
    </source>
</reference>
<dbReference type="AlphaFoldDB" id="A0A0A9C273"/>
<evidence type="ECO:0000256" key="1">
    <source>
        <dbReference type="SAM" id="Phobius"/>
    </source>
</evidence>
<protein>
    <submittedName>
        <fullName evidence="2">Uncharacterized protein</fullName>
    </submittedName>
</protein>
<organism evidence="2">
    <name type="scientific">Arundo donax</name>
    <name type="common">Giant reed</name>
    <name type="synonym">Donax arundinaceus</name>
    <dbReference type="NCBI Taxonomy" id="35708"/>
    <lineage>
        <taxon>Eukaryota</taxon>
        <taxon>Viridiplantae</taxon>
        <taxon>Streptophyta</taxon>
        <taxon>Embryophyta</taxon>
        <taxon>Tracheophyta</taxon>
        <taxon>Spermatophyta</taxon>
        <taxon>Magnoliopsida</taxon>
        <taxon>Liliopsida</taxon>
        <taxon>Poales</taxon>
        <taxon>Poaceae</taxon>
        <taxon>PACMAD clade</taxon>
        <taxon>Arundinoideae</taxon>
        <taxon>Arundineae</taxon>
        <taxon>Arundo</taxon>
    </lineage>
</organism>
<keyword evidence="1" id="KW-1133">Transmembrane helix</keyword>
<dbReference type="EMBL" id="GBRH01228244">
    <property type="protein sequence ID" value="JAD69651.1"/>
    <property type="molecule type" value="Transcribed_RNA"/>
</dbReference>
<proteinExistence type="predicted"/>
<evidence type="ECO:0000313" key="2">
    <source>
        <dbReference type="EMBL" id="JAD69651.1"/>
    </source>
</evidence>